<reference evidence="2 3" key="1">
    <citation type="submission" date="2015-07" db="EMBL/GenBank/DDBJ databases">
        <title>The genome of Habropoda laboriosa.</title>
        <authorList>
            <person name="Pan H."/>
            <person name="Kapheim K."/>
        </authorList>
    </citation>
    <scope>NUCLEOTIDE SEQUENCE [LARGE SCALE GENOMIC DNA]</scope>
    <source>
        <strain evidence="2">0110345459</strain>
    </source>
</reference>
<dbReference type="Proteomes" id="UP000053825">
    <property type="component" value="Unassembled WGS sequence"/>
</dbReference>
<organism evidence="2 3">
    <name type="scientific">Habropoda laboriosa</name>
    <dbReference type="NCBI Taxonomy" id="597456"/>
    <lineage>
        <taxon>Eukaryota</taxon>
        <taxon>Metazoa</taxon>
        <taxon>Ecdysozoa</taxon>
        <taxon>Arthropoda</taxon>
        <taxon>Hexapoda</taxon>
        <taxon>Insecta</taxon>
        <taxon>Pterygota</taxon>
        <taxon>Neoptera</taxon>
        <taxon>Endopterygota</taxon>
        <taxon>Hymenoptera</taxon>
        <taxon>Apocrita</taxon>
        <taxon>Aculeata</taxon>
        <taxon>Apoidea</taxon>
        <taxon>Anthophila</taxon>
        <taxon>Apidae</taxon>
        <taxon>Habropoda</taxon>
    </lineage>
</organism>
<evidence type="ECO:0000256" key="1">
    <source>
        <dbReference type="SAM" id="MobiDB-lite"/>
    </source>
</evidence>
<feature type="compositionally biased region" description="Polar residues" evidence="1">
    <location>
        <begin position="24"/>
        <end position="34"/>
    </location>
</feature>
<feature type="region of interest" description="Disordered" evidence="1">
    <location>
        <begin position="1"/>
        <end position="61"/>
    </location>
</feature>
<name>A0A0L7R6F9_9HYME</name>
<keyword evidence="3" id="KW-1185">Reference proteome</keyword>
<sequence length="61" mass="7008">MSGREGRATSRRRRSFSSSSTESQDQGVSGANTRWTKREYMSEEDEEEDDEEDTKKTMKGP</sequence>
<dbReference type="AlphaFoldDB" id="A0A0L7R6F9"/>
<gene>
    <name evidence="2" type="ORF">WH47_08802</name>
</gene>
<evidence type="ECO:0000313" key="2">
    <source>
        <dbReference type="EMBL" id="KOC66409.1"/>
    </source>
</evidence>
<protein>
    <submittedName>
        <fullName evidence="2">Uncharacterized protein</fullName>
    </submittedName>
</protein>
<dbReference type="EMBL" id="KQ414646">
    <property type="protein sequence ID" value="KOC66409.1"/>
    <property type="molecule type" value="Genomic_DNA"/>
</dbReference>
<feature type="compositionally biased region" description="Acidic residues" evidence="1">
    <location>
        <begin position="42"/>
        <end position="52"/>
    </location>
</feature>
<accession>A0A0L7R6F9</accession>
<proteinExistence type="predicted"/>
<evidence type="ECO:0000313" key="3">
    <source>
        <dbReference type="Proteomes" id="UP000053825"/>
    </source>
</evidence>